<dbReference type="Proteomes" id="UP000799302">
    <property type="component" value="Unassembled WGS sequence"/>
</dbReference>
<dbReference type="EMBL" id="MU004238">
    <property type="protein sequence ID" value="KAF2666687.1"/>
    <property type="molecule type" value="Genomic_DNA"/>
</dbReference>
<dbReference type="AlphaFoldDB" id="A0A6A6U5H1"/>
<proteinExistence type="predicted"/>
<accession>A0A6A6U5H1</accession>
<evidence type="ECO:0000313" key="1">
    <source>
        <dbReference type="EMBL" id="KAF2666687.1"/>
    </source>
</evidence>
<evidence type="ECO:0000313" key="2">
    <source>
        <dbReference type="Proteomes" id="UP000799302"/>
    </source>
</evidence>
<organism evidence="1 2">
    <name type="scientific">Microthyrium microscopicum</name>
    <dbReference type="NCBI Taxonomy" id="703497"/>
    <lineage>
        <taxon>Eukaryota</taxon>
        <taxon>Fungi</taxon>
        <taxon>Dikarya</taxon>
        <taxon>Ascomycota</taxon>
        <taxon>Pezizomycotina</taxon>
        <taxon>Dothideomycetes</taxon>
        <taxon>Dothideomycetes incertae sedis</taxon>
        <taxon>Microthyriales</taxon>
        <taxon>Microthyriaceae</taxon>
        <taxon>Microthyrium</taxon>
    </lineage>
</organism>
<gene>
    <name evidence="1" type="ORF">BT63DRAFT_315825</name>
</gene>
<sequence length="200" mass="22519">MYATTLLEYERLRFLSSTSIASEVIEAMTVQSASVQEVLWLTSHPMGVSPAWLSYLGFKDVNPLQVPSLTLAVLPSPPLPFQVDLTVDRLLLAISPRPWHTRSKATQPPQPRRSHWPLKHVKSTINKATTSVIVAQTPPCAKKPLRSRCKTMEMLQELQLLVQRSTSLSSRRKPMPLTRPLEERLVHTARTSPSSLLIIR</sequence>
<keyword evidence="2" id="KW-1185">Reference proteome</keyword>
<protein>
    <submittedName>
        <fullName evidence="1">Uncharacterized protein</fullName>
    </submittedName>
</protein>
<reference evidence="1" key="1">
    <citation type="journal article" date="2020" name="Stud. Mycol.">
        <title>101 Dothideomycetes genomes: a test case for predicting lifestyles and emergence of pathogens.</title>
        <authorList>
            <person name="Haridas S."/>
            <person name="Albert R."/>
            <person name="Binder M."/>
            <person name="Bloem J."/>
            <person name="Labutti K."/>
            <person name="Salamov A."/>
            <person name="Andreopoulos B."/>
            <person name="Baker S."/>
            <person name="Barry K."/>
            <person name="Bills G."/>
            <person name="Bluhm B."/>
            <person name="Cannon C."/>
            <person name="Castanera R."/>
            <person name="Culley D."/>
            <person name="Daum C."/>
            <person name="Ezra D."/>
            <person name="Gonzalez J."/>
            <person name="Henrissat B."/>
            <person name="Kuo A."/>
            <person name="Liang C."/>
            <person name="Lipzen A."/>
            <person name="Lutzoni F."/>
            <person name="Magnuson J."/>
            <person name="Mondo S."/>
            <person name="Nolan M."/>
            <person name="Ohm R."/>
            <person name="Pangilinan J."/>
            <person name="Park H.-J."/>
            <person name="Ramirez L."/>
            <person name="Alfaro M."/>
            <person name="Sun H."/>
            <person name="Tritt A."/>
            <person name="Yoshinaga Y."/>
            <person name="Zwiers L.-H."/>
            <person name="Turgeon B."/>
            <person name="Goodwin S."/>
            <person name="Spatafora J."/>
            <person name="Crous P."/>
            <person name="Grigoriev I."/>
        </authorList>
    </citation>
    <scope>NUCLEOTIDE SEQUENCE</scope>
    <source>
        <strain evidence="1">CBS 115976</strain>
    </source>
</reference>
<name>A0A6A6U5H1_9PEZI</name>